<sequence length="67" mass="7962">MLSRWFSFISSIPAHIAVTNSAIIVTRSDGREWGNYISLYRYRRQSSSLFRGFMMRWASFNRFICES</sequence>
<name>A0A835RTG3_VANPL</name>
<dbReference type="EMBL" id="JADCNL010000002">
    <property type="protein sequence ID" value="KAG0491727.1"/>
    <property type="molecule type" value="Genomic_DNA"/>
</dbReference>
<keyword evidence="2" id="KW-1185">Reference proteome</keyword>
<comment type="caution">
    <text evidence="1">The sequence shown here is derived from an EMBL/GenBank/DDBJ whole genome shotgun (WGS) entry which is preliminary data.</text>
</comment>
<protein>
    <submittedName>
        <fullName evidence="1">Uncharacterized protein</fullName>
    </submittedName>
</protein>
<evidence type="ECO:0000313" key="2">
    <source>
        <dbReference type="Proteomes" id="UP000636800"/>
    </source>
</evidence>
<reference evidence="1 2" key="1">
    <citation type="journal article" date="2020" name="Nat. Food">
        <title>A phased Vanilla planifolia genome enables genetic improvement of flavour and production.</title>
        <authorList>
            <person name="Hasing T."/>
            <person name="Tang H."/>
            <person name="Brym M."/>
            <person name="Khazi F."/>
            <person name="Huang T."/>
            <person name="Chambers A.H."/>
        </authorList>
    </citation>
    <scope>NUCLEOTIDE SEQUENCE [LARGE SCALE GENOMIC DNA]</scope>
    <source>
        <tissue evidence="1">Leaf</tissue>
    </source>
</reference>
<dbReference type="Proteomes" id="UP000636800">
    <property type="component" value="Chromosome 2"/>
</dbReference>
<organism evidence="1 2">
    <name type="scientific">Vanilla planifolia</name>
    <name type="common">Vanilla</name>
    <dbReference type="NCBI Taxonomy" id="51239"/>
    <lineage>
        <taxon>Eukaryota</taxon>
        <taxon>Viridiplantae</taxon>
        <taxon>Streptophyta</taxon>
        <taxon>Embryophyta</taxon>
        <taxon>Tracheophyta</taxon>
        <taxon>Spermatophyta</taxon>
        <taxon>Magnoliopsida</taxon>
        <taxon>Liliopsida</taxon>
        <taxon>Asparagales</taxon>
        <taxon>Orchidaceae</taxon>
        <taxon>Vanilloideae</taxon>
        <taxon>Vanilleae</taxon>
        <taxon>Vanilla</taxon>
    </lineage>
</organism>
<dbReference type="AlphaFoldDB" id="A0A835RTG3"/>
<proteinExistence type="predicted"/>
<dbReference type="OrthoDB" id="17102at2759"/>
<accession>A0A835RTG3</accession>
<evidence type="ECO:0000313" key="1">
    <source>
        <dbReference type="EMBL" id="KAG0491727.1"/>
    </source>
</evidence>
<gene>
    <name evidence="1" type="ORF">HPP92_005125</name>
</gene>